<evidence type="ECO:0000256" key="1">
    <source>
        <dbReference type="SAM" id="MobiDB-lite"/>
    </source>
</evidence>
<feature type="region of interest" description="Disordered" evidence="1">
    <location>
        <begin position="1966"/>
        <end position="2091"/>
    </location>
</feature>
<evidence type="ECO:0000313" key="2">
    <source>
        <dbReference type="EMBL" id="KJP87411.1"/>
    </source>
</evidence>
<feature type="compositionally biased region" description="Basic and acidic residues" evidence="1">
    <location>
        <begin position="1349"/>
        <end position="1360"/>
    </location>
</feature>
<feature type="compositionally biased region" description="Basic and acidic residues" evidence="1">
    <location>
        <begin position="1319"/>
        <end position="1329"/>
    </location>
</feature>
<feature type="region of interest" description="Disordered" evidence="1">
    <location>
        <begin position="612"/>
        <end position="676"/>
    </location>
</feature>
<feature type="compositionally biased region" description="Polar residues" evidence="1">
    <location>
        <begin position="634"/>
        <end position="654"/>
    </location>
</feature>
<keyword evidence="3" id="KW-1185">Reference proteome</keyword>
<accession>A0A0D9QNX3</accession>
<feature type="compositionally biased region" description="Low complexity" evidence="1">
    <location>
        <begin position="663"/>
        <end position="676"/>
    </location>
</feature>
<feature type="compositionally biased region" description="Basic residues" evidence="1">
    <location>
        <begin position="1241"/>
        <end position="1254"/>
    </location>
</feature>
<feature type="compositionally biased region" description="Basic and acidic residues" evidence="1">
    <location>
        <begin position="1371"/>
        <end position="1381"/>
    </location>
</feature>
<feature type="compositionally biased region" description="Basic residues" evidence="1">
    <location>
        <begin position="1416"/>
        <end position="1427"/>
    </location>
</feature>
<feature type="region of interest" description="Disordered" evidence="1">
    <location>
        <begin position="721"/>
        <end position="846"/>
    </location>
</feature>
<dbReference type="VEuPathDB" id="PlasmoDB:AK88_02968"/>
<organism evidence="2 3">
    <name type="scientific">Plasmodium fragile</name>
    <dbReference type="NCBI Taxonomy" id="5857"/>
    <lineage>
        <taxon>Eukaryota</taxon>
        <taxon>Sar</taxon>
        <taxon>Alveolata</taxon>
        <taxon>Apicomplexa</taxon>
        <taxon>Aconoidasida</taxon>
        <taxon>Haemosporida</taxon>
        <taxon>Plasmodiidae</taxon>
        <taxon>Plasmodium</taxon>
        <taxon>Plasmodium (Plasmodium)</taxon>
    </lineage>
</organism>
<reference evidence="2 3" key="1">
    <citation type="submission" date="2014-03" db="EMBL/GenBank/DDBJ databases">
        <title>The Genome Sequence of Plasmodium fragile nilgiri.</title>
        <authorList>
            <consortium name="The Broad Institute Genomics Platform"/>
            <consortium name="The Broad Institute Genome Sequencing Center for Infectious Disease"/>
            <person name="Neafsey D."/>
            <person name="Duraisingh M."/>
            <person name="Young S.K."/>
            <person name="Zeng Q."/>
            <person name="Gargeya S."/>
            <person name="Abouelleil A."/>
            <person name="Alvarado L."/>
            <person name="Chapman S.B."/>
            <person name="Gainer-Dewar J."/>
            <person name="Goldberg J."/>
            <person name="Griggs A."/>
            <person name="Gujja S."/>
            <person name="Hansen M."/>
            <person name="Howarth C."/>
            <person name="Imamovic A."/>
            <person name="Larimer J."/>
            <person name="Pearson M."/>
            <person name="Poon T.W."/>
            <person name="Priest M."/>
            <person name="Roberts A."/>
            <person name="Saif S."/>
            <person name="Shea T."/>
            <person name="Sykes S."/>
            <person name="Wortman J."/>
            <person name="Nusbaum C."/>
            <person name="Birren B."/>
        </authorList>
    </citation>
    <scope>NUCLEOTIDE SEQUENCE [LARGE SCALE GENOMIC DNA]</scope>
    <source>
        <strain evidence="3">nilgiri</strain>
    </source>
</reference>
<feature type="compositionally biased region" description="Acidic residues" evidence="1">
    <location>
        <begin position="89"/>
        <end position="99"/>
    </location>
</feature>
<dbReference type="PANTHER" id="PTHR24417">
    <property type="entry name" value="SERINE/THREONINE-PROTEIN KINASE LMTK1"/>
    <property type="match status" value="1"/>
</dbReference>
<dbReference type="EMBL" id="KQ001675">
    <property type="protein sequence ID" value="KJP87411.1"/>
    <property type="molecule type" value="Genomic_DNA"/>
</dbReference>
<dbReference type="GO" id="GO:0004672">
    <property type="term" value="F:protein kinase activity"/>
    <property type="evidence" value="ECO:0007669"/>
    <property type="project" value="TreeGrafter"/>
</dbReference>
<evidence type="ECO:0000313" key="3">
    <source>
        <dbReference type="Proteomes" id="UP000054561"/>
    </source>
</evidence>
<name>A0A0D9QNX3_PLAFR</name>
<dbReference type="PANTHER" id="PTHR24417:SF7">
    <property type="entry name" value="CHROMATIN MODIFICATION-RELATED PROTEIN EAF1"/>
    <property type="match status" value="1"/>
</dbReference>
<feature type="region of interest" description="Disordered" evidence="1">
    <location>
        <begin position="86"/>
        <end position="169"/>
    </location>
</feature>
<feature type="region of interest" description="Disordered" evidence="1">
    <location>
        <begin position="1610"/>
        <end position="1642"/>
    </location>
</feature>
<feature type="region of interest" description="Disordered" evidence="1">
    <location>
        <begin position="435"/>
        <end position="454"/>
    </location>
</feature>
<feature type="compositionally biased region" description="Basic and acidic residues" evidence="1">
    <location>
        <begin position="107"/>
        <end position="117"/>
    </location>
</feature>
<feature type="compositionally biased region" description="Acidic residues" evidence="1">
    <location>
        <begin position="803"/>
        <end position="815"/>
    </location>
</feature>
<protein>
    <submittedName>
        <fullName evidence="2">Uncharacterized protein</fullName>
    </submittedName>
</protein>
<sequence length="2172" mass="251120">MEKEKLLNILERELKEYGDEEMLVLYHQFYMSAEANDRNIAENAFSKLIHQMKSFFVIYDKRSKGDLIEKVKNSFKEESNEVNIIDVQQGDDGDKDDSGEMYTSEASHTDEASHIDEASNMDEAIPTNEGNYLNEGNCPNEDNHSNDSTMDESDHAPEKKHIRKKQSTEVTLPKFRNHSSFVNSNLFENINMEEQQWEVEILDLYKMSLEIIGKEEKEEKINERHFFDTFQYFLNLLCLLYFLKNVYFDLNYKTNENSYSFLFKGFEERKNKVINYFSFLKKIRLHKLLDNEVVKIFCNFFQYTYINEYLIRNIFDTSMNTFLFTAVMNFKNNYVVHDGEGTSTNVPLAGENVNVHTYLNKGGVITSEGLLPDFSGVNTLSANNFTADLSSVNVKQENGDHPPSELNADQSNWNAAIPVGTSPMEGEIIKKEYNMKESKQNNSYTKEDSTNKRNQEDYLNKELKNFFISNNTLPKGSKNSFVQIIYQNEVDHDIYSDQTINALFYFFNNPYLIFSFHKNVLYYIEKKSKDKDFFHLHRNAHALIKYLNYCVTTMSKIFHIFICAGLFFNDNIFEQERNKYLNFCSLLNFNNVPLDQAGDDYSEYNRAKYSGSVRSSSSSADDRGRNRRRGSFSTESSTSNTLRESGSDVGSTDKSVGRRCSSRTRTSTTTSATTASATDMRGGANLQDFNIVKYLIKYRSVVGNFCQDDFNRKDSFESEGQMKDVLDSNSYEGGRDGRRAYHRGSYSGDSLSDSGGTSTNGGGSGYQESKYEESDNVHSDSGSRSGSQGRGGSRGNSPSSDDERSDDEGSDEERSDDQRSDSQYSDGQPKRGKKKTKSKGSPNRFITKDGIYQHEYTNKNIFNDILRKAKKKKKFYQVISNINKLKNSFDVNKINKNKMINLDYVENVDTISYFISLYNSDNIFQFDYYFLKFITEIATTYNSYMKAYLIPSQRTARYRKDELEKMTDEMEYFLKEMTKLIYVYTWCILHIFGHSYSYVKYAKYFYQKKSFFLLENKKQWVFKNFSYFAGESGTPFRGSGDADKGEDGAGKRDSLGSEINLVSGANVGRGINMGSGTNQDIHMNHFFSPHHVVENLKYNYELKKNTNQFNNINCADLIQIYKNSYFQNIVDKLHLNLKFIENIHFTLNNALKNICNSIDNLKRNISKYKRTFHYCLNFNNIKNVIVLTLEEMSMNSDKLELNKMLNEYLNKLENRGQIKKRQKKINVKIIDNNIVLDTNPRKKRRRHDGGKGYKKYNANDIMGKKGGRKNRKSSSDRNSSTSSLFLQVPNGRNTKTKDTAMSPNETHIESNAVVRKGHRKDDKDLHSFTDNENYYDGGDINQSCTKSDYSSRHANNDSHRGTHGHRANGHSTRDATHERGSRSPYYDSTISTSSSGRGDSGSVSSGSSDHAARAQKNLHRGVKRREKRRADKGTPLRGKNNQNEQNESGENILMMNEYNTERLVFFFNLLNGNNLFYYLALHYLVKNEKIMDILHFFPLKYLLDLLILYDLKDYIKFKTIIRVFRIIYEFKDFCPTVRNHLFFNRKNYYLDNADFMNFDFVCKFLTISKKDLLVKKQMGIYRTSRGDTYDGIFLPPSVVKTNEGGENNAIEEREHSFSDGENTQQRRSIRKREKGKENEKEKSVTDNLLHYLRNTFSVLNLRNTVKSFPTLMKNLLNRILISIIGKYSYLSNEQSHREHKNITYYALRFIFNNLKSVTLGYSKSSFFNYTINDPTELYNMSIHNFILYHIYELAVGTKELTIKSSCFKLLKYLLTEYYYYPEVFNEKAHELINSDIKINNLFVKNVILDFVSFNIMICHLQKELTSDVNVLNHLDLFNYSIKSIANYLIGYKNNSMFFLMDKKMVKSLLIKLTFMMPFIYKLKIPACVVRLYIRVIKSLDKDILDMIHNFNKIELIYDSLFYIIIRHFIYFFLNMNIELDEEASSILPSTYKSGFARNTYYGGSQIRVTNEGDQPRDGQPSENKSDNGDFFDNLEEEDEGEKHEVRGQSPQGNKRYLTVEDAYGQQEQEQHSSDSEGEVDHSSSEHSGGADSGANTEGGRSGTVSGDDSASRSGGANSGRSTPSDSDGEERGSALHYAAEGMENPCNANSMSDVQYLRKIISENGTFNLENNYFINYSLYILHKEHYSIYVFFSSFFKNVLKEYREISRGRS</sequence>
<feature type="compositionally biased region" description="Low complexity" evidence="1">
    <location>
        <begin position="744"/>
        <end position="757"/>
    </location>
</feature>
<feature type="compositionally biased region" description="Basic and acidic residues" evidence="1">
    <location>
        <begin position="769"/>
        <end position="778"/>
    </location>
</feature>
<gene>
    <name evidence="2" type="ORF">AK88_02968</name>
</gene>
<dbReference type="GeneID" id="24268282"/>
<feature type="region of interest" description="Disordered" evidence="1">
    <location>
        <begin position="1237"/>
        <end position="1448"/>
    </location>
</feature>
<dbReference type="RefSeq" id="XP_012336014.1">
    <property type="nucleotide sequence ID" value="XM_012480591.1"/>
</dbReference>
<feature type="compositionally biased region" description="Basic and acidic residues" evidence="1">
    <location>
        <begin position="2028"/>
        <end position="2044"/>
    </location>
</feature>
<dbReference type="OMA" id="EKVMNRD"/>
<feature type="compositionally biased region" description="Low complexity" evidence="1">
    <location>
        <begin position="1387"/>
        <end position="1409"/>
    </location>
</feature>
<dbReference type="OrthoDB" id="392606at2759"/>
<dbReference type="Proteomes" id="UP000054561">
    <property type="component" value="Unassembled WGS sequence"/>
</dbReference>
<feature type="compositionally biased region" description="Low complexity" evidence="1">
    <location>
        <begin position="2065"/>
        <end position="2081"/>
    </location>
</feature>
<proteinExistence type="predicted"/>